<accession>A0A1I2RG38</accession>
<feature type="signal peptide" evidence="1">
    <location>
        <begin position="1"/>
        <end position="25"/>
    </location>
</feature>
<keyword evidence="1" id="KW-0732">Signal</keyword>
<dbReference type="RefSeq" id="WP_092789600.1">
    <property type="nucleotide sequence ID" value="NZ_FOPC01000003.1"/>
</dbReference>
<feature type="chain" id="PRO_5011721832" evidence="1">
    <location>
        <begin position="26"/>
        <end position="354"/>
    </location>
</feature>
<dbReference type="OrthoDB" id="759189at2"/>
<protein>
    <submittedName>
        <fullName evidence="2">CarboxypepD_reg-like domain-containing protein</fullName>
    </submittedName>
</protein>
<proteinExistence type="predicted"/>
<dbReference type="Proteomes" id="UP000199642">
    <property type="component" value="Unassembled WGS sequence"/>
</dbReference>
<evidence type="ECO:0000256" key="1">
    <source>
        <dbReference type="SAM" id="SignalP"/>
    </source>
</evidence>
<dbReference type="AlphaFoldDB" id="A0A1I2RG38"/>
<dbReference type="Gene3D" id="2.60.40.1120">
    <property type="entry name" value="Carboxypeptidase-like, regulatory domain"/>
    <property type="match status" value="1"/>
</dbReference>
<organism evidence="2 3">
    <name type="scientific">Algoriphagus hitonicola</name>
    <dbReference type="NCBI Taxonomy" id="435880"/>
    <lineage>
        <taxon>Bacteria</taxon>
        <taxon>Pseudomonadati</taxon>
        <taxon>Bacteroidota</taxon>
        <taxon>Cytophagia</taxon>
        <taxon>Cytophagales</taxon>
        <taxon>Cyclobacteriaceae</taxon>
        <taxon>Algoriphagus</taxon>
    </lineage>
</organism>
<reference evidence="3" key="1">
    <citation type="submission" date="2016-10" db="EMBL/GenBank/DDBJ databases">
        <authorList>
            <person name="Varghese N."/>
            <person name="Submissions S."/>
        </authorList>
    </citation>
    <scope>NUCLEOTIDE SEQUENCE [LARGE SCALE GENOMIC DNA]</scope>
    <source>
        <strain evidence="3">DSM 19315</strain>
    </source>
</reference>
<name>A0A1I2RG38_9BACT</name>
<dbReference type="STRING" id="435880.SAMN04487988_103121"/>
<gene>
    <name evidence="2" type="ORF">SAMN04487988_103121</name>
</gene>
<evidence type="ECO:0000313" key="3">
    <source>
        <dbReference type="Proteomes" id="UP000199642"/>
    </source>
</evidence>
<dbReference type="InterPro" id="IPR008969">
    <property type="entry name" value="CarboxyPept-like_regulatory"/>
</dbReference>
<dbReference type="EMBL" id="FOPC01000003">
    <property type="protein sequence ID" value="SFG36746.1"/>
    <property type="molecule type" value="Genomic_DNA"/>
</dbReference>
<dbReference type="Pfam" id="PF13715">
    <property type="entry name" value="CarbopepD_reg_2"/>
    <property type="match status" value="1"/>
</dbReference>
<evidence type="ECO:0000313" key="2">
    <source>
        <dbReference type="EMBL" id="SFG36746.1"/>
    </source>
</evidence>
<sequence length="354" mass="40603">MNQNLPGKIYFLLFLCFLVSGVIQAQNYSLTGRVIDSESGNYIDGVNVTLRGTAFGKTSVAGGNFKFNDLPEDKYVLSLNLEGYNRYEQQVNLKSDLDLGDIYMIRMGAEGTVSALQKTIRSDNVIRLINERPNFIGGNMVYGIPPDPKKVEGDNYLDKKWNSASILLYRDQQMLEGFRVRYNITSNMFELMEPENNLVSILPGLRVQNIVWVDSTYRVPRYFVNGMDFLDEGSPISGFFEVLVEGELPLMRRTLAVFKESTYNTALMVGERNDKILKRDKYYYLVEKNILEIPKKRKKFFPIFGDKAEEMEEFASSNNLNIKDPNAVFQLFTHYNSKFPGFRPIMNQLIDSSD</sequence>
<dbReference type="SUPFAM" id="SSF49464">
    <property type="entry name" value="Carboxypeptidase regulatory domain-like"/>
    <property type="match status" value="1"/>
</dbReference>
<keyword evidence="3" id="KW-1185">Reference proteome</keyword>